<reference evidence="1 2" key="1">
    <citation type="journal article" date="2022" name="Res Sq">
        <title>Evolution of multicellular longitudinally dividing oral cavity symbionts (Neisseriaceae).</title>
        <authorList>
            <person name="Nyongesa S."/>
            <person name="Weber P."/>
            <person name="Bernet E."/>
            <person name="Pullido F."/>
            <person name="Nieckarz M."/>
            <person name="Delaby M."/>
            <person name="Nieves C."/>
            <person name="Viehboeck T."/>
            <person name="Krause N."/>
            <person name="Rivera-Millot A."/>
            <person name="Nakamura A."/>
            <person name="Vischer N."/>
            <person name="VanNieuwenhze M."/>
            <person name="Brun Y."/>
            <person name="Cava F."/>
            <person name="Bulgheresi S."/>
            <person name="Veyrier F."/>
        </authorList>
    </citation>
    <scope>NUCLEOTIDE SEQUENCE [LARGE SCALE GENOMIC DNA]</scope>
    <source>
        <strain evidence="1 2">SN4</strain>
    </source>
</reference>
<proteinExistence type="predicted"/>
<sequence length="199" mass="22865">MNLLLSNAYHLYWLGRYMQRTTCLNERSHNNHPSALFPMLRHVGFQNPINQHNFTHHINTEVIPEYLALINDNFQAVRGVIEDEAFELFQLMNRLNQSGSLQSACFQIRACDAAMHAHAAPVSTFWLLGHAVETIDERLRYGDIQDQDLRIFADAVTRLPTFSAWEALKQPAQALVYLASSQKFYQLTAQLETLFEDGL</sequence>
<evidence type="ECO:0000313" key="1">
    <source>
        <dbReference type="EMBL" id="UOO88377.1"/>
    </source>
</evidence>
<dbReference type="EMBL" id="CP091511">
    <property type="protein sequence ID" value="UOO88377.1"/>
    <property type="molecule type" value="Genomic_DNA"/>
</dbReference>
<protein>
    <recommendedName>
        <fullName evidence="3">DUF403 domain-containing protein</fullName>
    </recommendedName>
</protein>
<name>A0ABY4E4L1_9NEIS</name>
<gene>
    <name evidence="1" type="ORF">LVJ82_12955</name>
</gene>
<accession>A0ABY4E4L1</accession>
<evidence type="ECO:0000313" key="2">
    <source>
        <dbReference type="Proteomes" id="UP000832011"/>
    </source>
</evidence>
<evidence type="ECO:0008006" key="3">
    <source>
        <dbReference type="Google" id="ProtNLM"/>
    </source>
</evidence>
<dbReference type="Proteomes" id="UP000832011">
    <property type="component" value="Chromosome"/>
</dbReference>
<organism evidence="1 2">
    <name type="scientific">Vitreoscilla massiliensis</name>
    <dbReference type="NCBI Taxonomy" id="1689272"/>
    <lineage>
        <taxon>Bacteria</taxon>
        <taxon>Pseudomonadati</taxon>
        <taxon>Pseudomonadota</taxon>
        <taxon>Betaproteobacteria</taxon>
        <taxon>Neisseriales</taxon>
        <taxon>Neisseriaceae</taxon>
        <taxon>Vitreoscilla</taxon>
    </lineage>
</organism>
<keyword evidence="2" id="KW-1185">Reference proteome</keyword>
<dbReference type="RefSeq" id="WP_058357941.1">
    <property type="nucleotide sequence ID" value="NZ_CABKVG010000010.1"/>
</dbReference>